<name>A0A430R851_THESC</name>
<feature type="active site" description="Charge relay system" evidence="5">
    <location>
        <position position="48"/>
    </location>
</feature>
<organism evidence="8 9">
    <name type="scientific">Thermus scotoductus</name>
    <dbReference type="NCBI Taxonomy" id="37636"/>
    <lineage>
        <taxon>Bacteria</taxon>
        <taxon>Thermotogati</taxon>
        <taxon>Deinococcota</taxon>
        <taxon>Deinococci</taxon>
        <taxon>Thermales</taxon>
        <taxon>Thermaceae</taxon>
        <taxon>Thermus</taxon>
    </lineage>
</organism>
<dbReference type="Proteomes" id="UP000286910">
    <property type="component" value="Unassembled WGS sequence"/>
</dbReference>
<dbReference type="InterPro" id="IPR023828">
    <property type="entry name" value="Peptidase_S8_Ser-AS"/>
</dbReference>
<evidence type="ECO:0000256" key="1">
    <source>
        <dbReference type="ARBA" id="ARBA00011073"/>
    </source>
</evidence>
<evidence type="ECO:0000256" key="6">
    <source>
        <dbReference type="SAM" id="MobiDB-lite"/>
    </source>
</evidence>
<accession>A0A430R851</accession>
<evidence type="ECO:0000256" key="5">
    <source>
        <dbReference type="PROSITE-ProRule" id="PRU01240"/>
    </source>
</evidence>
<dbReference type="EMBL" id="PELR01000174">
    <property type="protein sequence ID" value="RTH03569.1"/>
    <property type="molecule type" value="Genomic_DNA"/>
</dbReference>
<keyword evidence="2 5" id="KW-0645">Protease</keyword>
<feature type="active site" description="Charge relay system" evidence="5">
    <location>
        <position position="272"/>
    </location>
</feature>
<dbReference type="Pfam" id="PF00082">
    <property type="entry name" value="Peptidase_S8"/>
    <property type="match status" value="1"/>
</dbReference>
<evidence type="ECO:0000256" key="2">
    <source>
        <dbReference type="ARBA" id="ARBA00022670"/>
    </source>
</evidence>
<dbReference type="PRINTS" id="PR00723">
    <property type="entry name" value="SUBTILISIN"/>
</dbReference>
<feature type="active site" description="Charge relay system" evidence="5">
    <location>
        <position position="96"/>
    </location>
</feature>
<proteinExistence type="inferred from homology"/>
<keyword evidence="4 5" id="KW-0720">Serine protease</keyword>
<evidence type="ECO:0000256" key="4">
    <source>
        <dbReference type="ARBA" id="ARBA00022825"/>
    </source>
</evidence>
<evidence type="ECO:0000313" key="9">
    <source>
        <dbReference type="Proteomes" id="UP000286910"/>
    </source>
</evidence>
<comment type="similarity">
    <text evidence="1 5">Belongs to the peptidase S8 family.</text>
</comment>
<reference evidence="8 9" key="1">
    <citation type="journal article" date="2019" name="Extremophiles">
        <title>Biogeography of thermophiles and predominance of Thermus scotoductus in domestic water heaters.</title>
        <authorList>
            <person name="Wilpiszeski R.L."/>
            <person name="Zhang Z."/>
            <person name="House C.H."/>
        </authorList>
    </citation>
    <scope>NUCLEOTIDE SEQUENCE [LARGE SCALE GENOMIC DNA]</scope>
    <source>
        <strain evidence="8 9">32_S32</strain>
    </source>
</reference>
<evidence type="ECO:0000256" key="3">
    <source>
        <dbReference type="ARBA" id="ARBA00022801"/>
    </source>
</evidence>
<dbReference type="InterPro" id="IPR015500">
    <property type="entry name" value="Peptidase_S8_subtilisin-rel"/>
</dbReference>
<comment type="caution">
    <text evidence="8">The sequence shown here is derived from an EMBL/GenBank/DDBJ whole genome shotgun (WGS) entry which is preliminary data.</text>
</comment>
<dbReference type="PANTHER" id="PTHR43806">
    <property type="entry name" value="PEPTIDASE S8"/>
    <property type="match status" value="1"/>
</dbReference>
<dbReference type="PANTHER" id="PTHR43806:SF11">
    <property type="entry name" value="CEREVISIN-RELATED"/>
    <property type="match status" value="1"/>
</dbReference>
<protein>
    <submittedName>
        <fullName evidence="8">Peptidase S8</fullName>
    </submittedName>
</protein>
<dbReference type="InterPro" id="IPR050131">
    <property type="entry name" value="Peptidase_S8_subtilisin-like"/>
</dbReference>
<dbReference type="PROSITE" id="PS51892">
    <property type="entry name" value="SUBTILASE"/>
    <property type="match status" value="1"/>
</dbReference>
<dbReference type="InterPro" id="IPR036852">
    <property type="entry name" value="Peptidase_S8/S53_dom_sf"/>
</dbReference>
<dbReference type="SUPFAM" id="SSF52743">
    <property type="entry name" value="Subtilisin-like"/>
    <property type="match status" value="1"/>
</dbReference>
<dbReference type="InterPro" id="IPR000209">
    <property type="entry name" value="Peptidase_S8/S53_dom"/>
</dbReference>
<evidence type="ECO:0000259" key="7">
    <source>
        <dbReference type="Pfam" id="PF00082"/>
    </source>
</evidence>
<sequence length="339" mass="35671">LYTPNDPLYPASPLDPSRLQPYYQAIRLEAAWNLLGDLSYTPVVAVLDTAFNPAHPDLSSHLLPGRNLTPDGLGQNNLDPSPPPPGLSYRAGDADHGQGVAGLVAAVANNNRGIPGVGLNRVKVLPLKVFYWVGGEYSSTSEVLAAAIRYAADQGAAVANLSLGSSTPLDGAVQQALGYALSKGTLPVAAAGNDGVEGLYYPAAYPGVLAVGSARLNGTRSDFSNCSTQPKDLVLAAAGNKNSPETLWSLALDKNYAYYQSLGDYVRWKGTSFAAPQASALAALYVAKHYARYGQGPSPDQIRLCLTRTASNGGSYNPETGYGLLRADRVMTDTTYCFP</sequence>
<evidence type="ECO:0000313" key="8">
    <source>
        <dbReference type="EMBL" id="RTH03569.1"/>
    </source>
</evidence>
<dbReference type="PROSITE" id="PS00138">
    <property type="entry name" value="SUBTILASE_SER"/>
    <property type="match status" value="1"/>
</dbReference>
<feature type="domain" description="Peptidase S8/S53" evidence="7">
    <location>
        <begin position="42"/>
        <end position="323"/>
    </location>
</feature>
<feature type="region of interest" description="Disordered" evidence="6">
    <location>
        <begin position="62"/>
        <end position="92"/>
    </location>
</feature>
<feature type="non-terminal residue" evidence="8">
    <location>
        <position position="1"/>
    </location>
</feature>
<dbReference type="Gene3D" id="3.40.50.200">
    <property type="entry name" value="Peptidase S8/S53 domain"/>
    <property type="match status" value="1"/>
</dbReference>
<keyword evidence="3 5" id="KW-0378">Hydrolase</keyword>
<dbReference type="GO" id="GO:0006508">
    <property type="term" value="P:proteolysis"/>
    <property type="evidence" value="ECO:0007669"/>
    <property type="project" value="UniProtKB-KW"/>
</dbReference>
<gene>
    <name evidence="8" type="ORF">CSW45_06505</name>
</gene>
<dbReference type="RefSeq" id="WP_126190857.1">
    <property type="nucleotide sequence ID" value="NZ_PELR01000174.1"/>
</dbReference>
<dbReference type="GO" id="GO:0004252">
    <property type="term" value="F:serine-type endopeptidase activity"/>
    <property type="evidence" value="ECO:0007669"/>
    <property type="project" value="UniProtKB-UniRule"/>
</dbReference>
<dbReference type="AlphaFoldDB" id="A0A430R851"/>